<dbReference type="AlphaFoldDB" id="A0A168GKG3"/>
<protein>
    <submittedName>
        <fullName evidence="3">Uncharacterized protein</fullName>
    </submittedName>
</protein>
<feature type="region of interest" description="Disordered" evidence="1">
    <location>
        <begin position="49"/>
        <end position="84"/>
    </location>
</feature>
<sequence length="274" mass="29933">MSQLFSISVPDLGRHRTATIAAVALLPVILPSVYVVYLNWAVQRTTTCSSGQLSQPTTTTTSSSASSSSSSSRAPPSTPKSIPKDVLARPEDWVVCYERVVSRPIPAATLVHKLVRGSEASSPSPLFTTYLRATFRAFSWTPQAFLIRGMLAEPERKATFGGAHMDTLSFADGDVVDGVYKVTSYEQGRGRSAEVVELSIDTPRSYKGPPVRGLILSALEEEQHGAVVRFVNETWLWRKRDEKPTLLESGLGKWFHSLLAGWLVIKGLGAVTRK</sequence>
<keyword evidence="2" id="KW-0812">Transmembrane</keyword>
<dbReference type="OrthoDB" id="5599753at2759"/>
<keyword evidence="2" id="KW-1133">Transmembrane helix</keyword>
<name>A0A168GKG3_CORDF</name>
<dbReference type="EMBL" id="AZHF01000004">
    <property type="protein sequence ID" value="OAA76597.1"/>
    <property type="molecule type" value="Genomic_DNA"/>
</dbReference>
<keyword evidence="2" id="KW-0472">Membrane</keyword>
<dbReference type="Proteomes" id="UP000076881">
    <property type="component" value="Unassembled WGS sequence"/>
</dbReference>
<evidence type="ECO:0000256" key="2">
    <source>
        <dbReference type="SAM" id="Phobius"/>
    </source>
</evidence>
<keyword evidence="4" id="KW-1185">Reference proteome</keyword>
<organism evidence="3 4">
    <name type="scientific">Akanthomyces lecanii RCEF 1005</name>
    <dbReference type="NCBI Taxonomy" id="1081108"/>
    <lineage>
        <taxon>Eukaryota</taxon>
        <taxon>Fungi</taxon>
        <taxon>Dikarya</taxon>
        <taxon>Ascomycota</taxon>
        <taxon>Pezizomycotina</taxon>
        <taxon>Sordariomycetes</taxon>
        <taxon>Hypocreomycetidae</taxon>
        <taxon>Hypocreales</taxon>
        <taxon>Cordycipitaceae</taxon>
        <taxon>Akanthomyces</taxon>
        <taxon>Cordyceps confragosa</taxon>
    </lineage>
</organism>
<evidence type="ECO:0000256" key="1">
    <source>
        <dbReference type="SAM" id="MobiDB-lite"/>
    </source>
</evidence>
<evidence type="ECO:0000313" key="4">
    <source>
        <dbReference type="Proteomes" id="UP000076881"/>
    </source>
</evidence>
<accession>A0A168GKG3</accession>
<proteinExistence type="predicted"/>
<feature type="compositionally biased region" description="Low complexity" evidence="1">
    <location>
        <begin position="49"/>
        <end position="81"/>
    </location>
</feature>
<evidence type="ECO:0000313" key="3">
    <source>
        <dbReference type="EMBL" id="OAA76597.1"/>
    </source>
</evidence>
<gene>
    <name evidence="3" type="ORF">LEL_06281</name>
</gene>
<reference evidence="3 4" key="1">
    <citation type="journal article" date="2016" name="Genome Biol. Evol.">
        <title>Divergent and convergent evolution of fungal pathogenicity.</title>
        <authorList>
            <person name="Shang Y."/>
            <person name="Xiao G."/>
            <person name="Zheng P."/>
            <person name="Cen K."/>
            <person name="Zhan S."/>
            <person name="Wang C."/>
        </authorList>
    </citation>
    <scope>NUCLEOTIDE SEQUENCE [LARGE SCALE GENOMIC DNA]</scope>
    <source>
        <strain evidence="3 4">RCEF 1005</strain>
    </source>
</reference>
<feature type="transmembrane region" description="Helical" evidence="2">
    <location>
        <begin position="20"/>
        <end position="40"/>
    </location>
</feature>
<comment type="caution">
    <text evidence="3">The sequence shown here is derived from an EMBL/GenBank/DDBJ whole genome shotgun (WGS) entry which is preliminary data.</text>
</comment>